<gene>
    <name evidence="2" type="ORF">NPIL_19941</name>
</gene>
<sequence>MAEENPVTTERENCHHKPDSTDFSSQVLAGVDPHANVALIVPILRLQVQLDVPLQTDSVEEAPLAVRTSDVLVTQIVRLFSNLGEP</sequence>
<organism evidence="2 3">
    <name type="scientific">Nephila pilipes</name>
    <name type="common">Giant wood spider</name>
    <name type="synonym">Nephila maculata</name>
    <dbReference type="NCBI Taxonomy" id="299642"/>
    <lineage>
        <taxon>Eukaryota</taxon>
        <taxon>Metazoa</taxon>
        <taxon>Ecdysozoa</taxon>
        <taxon>Arthropoda</taxon>
        <taxon>Chelicerata</taxon>
        <taxon>Arachnida</taxon>
        <taxon>Araneae</taxon>
        <taxon>Araneomorphae</taxon>
        <taxon>Entelegynae</taxon>
        <taxon>Araneoidea</taxon>
        <taxon>Nephilidae</taxon>
        <taxon>Nephila</taxon>
    </lineage>
</organism>
<name>A0A8X6U3D1_NEPPI</name>
<evidence type="ECO:0000313" key="2">
    <source>
        <dbReference type="EMBL" id="GFT77537.1"/>
    </source>
</evidence>
<evidence type="ECO:0000256" key="1">
    <source>
        <dbReference type="SAM" id="MobiDB-lite"/>
    </source>
</evidence>
<protein>
    <submittedName>
        <fullName evidence="2">Uncharacterized protein</fullName>
    </submittedName>
</protein>
<dbReference type="EMBL" id="BMAW01071313">
    <property type="protein sequence ID" value="GFT77537.1"/>
    <property type="molecule type" value="Genomic_DNA"/>
</dbReference>
<feature type="region of interest" description="Disordered" evidence="1">
    <location>
        <begin position="1"/>
        <end position="22"/>
    </location>
</feature>
<dbReference type="AlphaFoldDB" id="A0A8X6U3D1"/>
<feature type="compositionally biased region" description="Basic and acidic residues" evidence="1">
    <location>
        <begin position="9"/>
        <end position="20"/>
    </location>
</feature>
<dbReference type="Proteomes" id="UP000887013">
    <property type="component" value="Unassembled WGS sequence"/>
</dbReference>
<reference evidence="2" key="1">
    <citation type="submission" date="2020-08" db="EMBL/GenBank/DDBJ databases">
        <title>Multicomponent nature underlies the extraordinary mechanical properties of spider dragline silk.</title>
        <authorList>
            <person name="Kono N."/>
            <person name="Nakamura H."/>
            <person name="Mori M."/>
            <person name="Yoshida Y."/>
            <person name="Ohtoshi R."/>
            <person name="Malay A.D."/>
            <person name="Moran D.A.P."/>
            <person name="Tomita M."/>
            <person name="Numata K."/>
            <person name="Arakawa K."/>
        </authorList>
    </citation>
    <scope>NUCLEOTIDE SEQUENCE</scope>
</reference>
<accession>A0A8X6U3D1</accession>
<comment type="caution">
    <text evidence="2">The sequence shown here is derived from an EMBL/GenBank/DDBJ whole genome shotgun (WGS) entry which is preliminary data.</text>
</comment>
<proteinExistence type="predicted"/>
<evidence type="ECO:0000313" key="3">
    <source>
        <dbReference type="Proteomes" id="UP000887013"/>
    </source>
</evidence>
<keyword evidence="3" id="KW-1185">Reference proteome</keyword>